<reference evidence="6 7" key="1">
    <citation type="submission" date="2018-05" db="EMBL/GenBank/DDBJ databases">
        <title>Brumimicrobium oceani sp. nov., isolated from coastal sediment.</title>
        <authorList>
            <person name="Kou Y."/>
        </authorList>
    </citation>
    <scope>NUCLEOTIDE SEQUENCE [LARGE SCALE GENOMIC DNA]</scope>
    <source>
        <strain evidence="6 7">C305</strain>
    </source>
</reference>
<keyword evidence="3" id="KW-0346">Stress response</keyword>
<dbReference type="GO" id="GO:0006457">
    <property type="term" value="P:protein folding"/>
    <property type="evidence" value="ECO:0007669"/>
    <property type="project" value="InterPro"/>
</dbReference>
<dbReference type="SUPFAM" id="SSF58014">
    <property type="entry name" value="Coiled-coil domain of nucleotide exchange factor GrpE"/>
    <property type="match status" value="1"/>
</dbReference>
<dbReference type="EMBL" id="QFRJ01000006">
    <property type="protein sequence ID" value="PWH85389.1"/>
    <property type="molecule type" value="Genomic_DNA"/>
</dbReference>
<evidence type="ECO:0000313" key="6">
    <source>
        <dbReference type="EMBL" id="PWH85389.1"/>
    </source>
</evidence>
<comment type="subunit">
    <text evidence="3">Homodimer.</text>
</comment>
<dbReference type="HAMAP" id="MF_01151">
    <property type="entry name" value="GrpE"/>
    <property type="match status" value="1"/>
</dbReference>
<dbReference type="AlphaFoldDB" id="A0A2U2XC59"/>
<gene>
    <name evidence="3 6" type="primary">grpE</name>
    <name evidence="6" type="ORF">DIT68_09005</name>
</gene>
<feature type="compositionally biased region" description="Basic and acidic residues" evidence="5">
    <location>
        <begin position="1"/>
        <end position="26"/>
    </location>
</feature>
<dbReference type="Pfam" id="PF01025">
    <property type="entry name" value="GrpE"/>
    <property type="match status" value="1"/>
</dbReference>
<name>A0A2U2XC59_9FLAO</name>
<evidence type="ECO:0000256" key="1">
    <source>
        <dbReference type="ARBA" id="ARBA00009054"/>
    </source>
</evidence>
<protein>
    <recommendedName>
        <fullName evidence="3">Protein GrpE</fullName>
    </recommendedName>
    <alternativeName>
        <fullName evidence="3">HSP-70 cofactor</fullName>
    </alternativeName>
</protein>
<keyword evidence="3" id="KW-0963">Cytoplasm</keyword>
<dbReference type="SUPFAM" id="SSF51064">
    <property type="entry name" value="Head domain of nucleotide exchange factor GrpE"/>
    <property type="match status" value="1"/>
</dbReference>
<evidence type="ECO:0000313" key="7">
    <source>
        <dbReference type="Proteomes" id="UP000245370"/>
    </source>
</evidence>
<comment type="similarity">
    <text evidence="1 3 4">Belongs to the GrpE family.</text>
</comment>
<dbReference type="Proteomes" id="UP000245370">
    <property type="component" value="Unassembled WGS sequence"/>
</dbReference>
<comment type="caution">
    <text evidence="6">The sequence shown here is derived from an EMBL/GenBank/DDBJ whole genome shotgun (WGS) entry which is preliminary data.</text>
</comment>
<accession>A0A2U2XC59</accession>
<dbReference type="GO" id="GO:0042803">
    <property type="term" value="F:protein homodimerization activity"/>
    <property type="evidence" value="ECO:0007669"/>
    <property type="project" value="InterPro"/>
</dbReference>
<evidence type="ECO:0000256" key="3">
    <source>
        <dbReference type="HAMAP-Rule" id="MF_01151"/>
    </source>
</evidence>
<reference evidence="6 7" key="2">
    <citation type="submission" date="2018-05" db="EMBL/GenBank/DDBJ databases">
        <authorList>
            <person name="Lanie J.A."/>
            <person name="Ng W.-L."/>
            <person name="Kazmierczak K.M."/>
            <person name="Andrzejewski T.M."/>
            <person name="Davidsen T.M."/>
            <person name="Wayne K.J."/>
            <person name="Tettelin H."/>
            <person name="Glass J.I."/>
            <person name="Rusch D."/>
            <person name="Podicherti R."/>
            <person name="Tsui H.-C.T."/>
            <person name="Winkler M.E."/>
        </authorList>
    </citation>
    <scope>NUCLEOTIDE SEQUENCE [LARGE SCALE GENOMIC DNA]</scope>
    <source>
        <strain evidence="6 7">C305</strain>
    </source>
</reference>
<dbReference type="RefSeq" id="WP_109359470.1">
    <property type="nucleotide sequence ID" value="NZ_QFRJ01000006.1"/>
</dbReference>
<dbReference type="InterPro" id="IPR000740">
    <property type="entry name" value="GrpE"/>
</dbReference>
<dbReference type="Gene3D" id="3.90.20.20">
    <property type="match status" value="1"/>
</dbReference>
<dbReference type="PRINTS" id="PR00773">
    <property type="entry name" value="GRPEPROTEIN"/>
</dbReference>
<feature type="region of interest" description="Disordered" evidence="5">
    <location>
        <begin position="1"/>
        <end position="42"/>
    </location>
</feature>
<evidence type="ECO:0000256" key="2">
    <source>
        <dbReference type="ARBA" id="ARBA00023186"/>
    </source>
</evidence>
<dbReference type="GO" id="GO:0000774">
    <property type="term" value="F:adenyl-nucleotide exchange factor activity"/>
    <property type="evidence" value="ECO:0007669"/>
    <property type="project" value="InterPro"/>
</dbReference>
<organism evidence="6 7">
    <name type="scientific">Brumimicrobium oceani</name>
    <dbReference type="NCBI Taxonomy" id="2100725"/>
    <lineage>
        <taxon>Bacteria</taxon>
        <taxon>Pseudomonadati</taxon>
        <taxon>Bacteroidota</taxon>
        <taxon>Flavobacteriia</taxon>
        <taxon>Flavobacteriales</taxon>
        <taxon>Crocinitomicaceae</taxon>
        <taxon>Brumimicrobium</taxon>
    </lineage>
</organism>
<dbReference type="OrthoDB" id="9812586at2"/>
<dbReference type="InterPro" id="IPR013805">
    <property type="entry name" value="GrpE_CC"/>
</dbReference>
<dbReference type="Gene3D" id="2.30.22.10">
    <property type="entry name" value="Head domain of nucleotide exchange factor GrpE"/>
    <property type="match status" value="1"/>
</dbReference>
<evidence type="ECO:0000256" key="4">
    <source>
        <dbReference type="RuleBase" id="RU004478"/>
    </source>
</evidence>
<comment type="function">
    <text evidence="3">Participates actively in the response to hyperosmotic and heat shock by preventing the aggregation of stress-denatured proteins, in association with DnaK and GrpE. It is the nucleotide exchange factor for DnaK and may function as a thermosensor. Unfolded proteins bind initially to DnaJ; upon interaction with the DnaJ-bound protein, DnaK hydrolyzes its bound ATP, resulting in the formation of a stable complex. GrpE releases ADP from DnaK; ATP binding to DnaK triggers the release of the substrate protein, thus completing the reaction cycle. Several rounds of ATP-dependent interactions between DnaJ, DnaK and GrpE are required for fully efficient folding.</text>
</comment>
<dbReference type="CDD" id="cd00446">
    <property type="entry name" value="GrpE"/>
    <property type="match status" value="1"/>
</dbReference>
<proteinExistence type="inferred from homology"/>
<dbReference type="PANTHER" id="PTHR21237:SF23">
    <property type="entry name" value="GRPE PROTEIN HOMOLOG, MITOCHONDRIAL"/>
    <property type="match status" value="1"/>
</dbReference>
<keyword evidence="2 3" id="KW-0143">Chaperone</keyword>
<sequence length="190" mass="21385">MGKQDRDEAAEQEKQAATDTQNKAEETEGTQNESTEEAAQELTVEQQLENKIAGLNDKYLRLYSDFENFRKRTIKEKGDLISNASEGVVKDMLAILDDFERAIENNQTSDDADAIKQGFQLIYNKFSNILTAKGLKAMDSKGETFDIDHHEAITNIPADKKMKGKVVDVVEKGYFLNDKVLRYAKVVVGQ</sequence>
<dbReference type="PANTHER" id="PTHR21237">
    <property type="entry name" value="GRPE PROTEIN"/>
    <property type="match status" value="1"/>
</dbReference>
<keyword evidence="7" id="KW-1185">Reference proteome</keyword>
<dbReference type="GO" id="GO:0005737">
    <property type="term" value="C:cytoplasm"/>
    <property type="evidence" value="ECO:0007669"/>
    <property type="project" value="UniProtKB-SubCell"/>
</dbReference>
<comment type="subcellular location">
    <subcellularLocation>
        <location evidence="3">Cytoplasm</location>
    </subcellularLocation>
</comment>
<dbReference type="GO" id="GO:0051087">
    <property type="term" value="F:protein-folding chaperone binding"/>
    <property type="evidence" value="ECO:0007669"/>
    <property type="project" value="InterPro"/>
</dbReference>
<evidence type="ECO:0000256" key="5">
    <source>
        <dbReference type="SAM" id="MobiDB-lite"/>
    </source>
</evidence>
<dbReference type="GO" id="GO:0051082">
    <property type="term" value="F:unfolded protein binding"/>
    <property type="evidence" value="ECO:0007669"/>
    <property type="project" value="TreeGrafter"/>
</dbReference>
<dbReference type="InterPro" id="IPR009012">
    <property type="entry name" value="GrpE_head"/>
</dbReference>